<accession>A0ACC0VAK6</accession>
<organism evidence="1 2">
    <name type="scientific">Trichothecium roseum</name>
    <dbReference type="NCBI Taxonomy" id="47278"/>
    <lineage>
        <taxon>Eukaryota</taxon>
        <taxon>Fungi</taxon>
        <taxon>Dikarya</taxon>
        <taxon>Ascomycota</taxon>
        <taxon>Pezizomycotina</taxon>
        <taxon>Sordariomycetes</taxon>
        <taxon>Hypocreomycetidae</taxon>
        <taxon>Hypocreales</taxon>
        <taxon>Hypocreales incertae sedis</taxon>
        <taxon>Trichothecium</taxon>
    </lineage>
</organism>
<evidence type="ECO:0000313" key="1">
    <source>
        <dbReference type="EMBL" id="KAI9903422.1"/>
    </source>
</evidence>
<dbReference type="EMBL" id="CM047941">
    <property type="protein sequence ID" value="KAI9903422.1"/>
    <property type="molecule type" value="Genomic_DNA"/>
</dbReference>
<comment type="caution">
    <text evidence="1">The sequence shown here is derived from an EMBL/GenBank/DDBJ whole genome shotgun (WGS) entry which is preliminary data.</text>
</comment>
<keyword evidence="2" id="KW-1185">Reference proteome</keyword>
<gene>
    <name evidence="1" type="ORF">N3K66_002774</name>
</gene>
<proteinExistence type="predicted"/>
<dbReference type="Proteomes" id="UP001163324">
    <property type="component" value="Chromosome 2"/>
</dbReference>
<sequence length="270" mass="29678">MSSQSKEPVWLGASSGSDKVSNASFEVKAEYVPRHGRVRIERWHPVLVVRLISLHIPSDDIFERQIVLVRMCADGAKSAGERFAYSNAAHGMYRVWRDEGIATFTRGAAANVARSVLMSELCQPLSCKTKLTLRTDVGQIATYSTAKQYITKTLGRKDDVGTHALASLSAGTVATTICAPADVLKSRIQSATAIGSGRASLFQIIQSSIREEGPRFLMKGWTPAWLRLTPHTVLTFVFMEQLRSLTQLKLTGPNSMTRTSSMESMKVKDV</sequence>
<protein>
    <submittedName>
        <fullName evidence="1">Uncharacterized protein</fullName>
    </submittedName>
</protein>
<reference evidence="1" key="1">
    <citation type="submission" date="2022-10" db="EMBL/GenBank/DDBJ databases">
        <title>Complete Genome of Trichothecium roseum strain YXFP-22015, a Plant Pathogen Isolated from Citrus.</title>
        <authorList>
            <person name="Wang Y."/>
            <person name="Zhu L."/>
        </authorList>
    </citation>
    <scope>NUCLEOTIDE SEQUENCE</scope>
    <source>
        <strain evidence="1">YXFP-22015</strain>
    </source>
</reference>
<evidence type="ECO:0000313" key="2">
    <source>
        <dbReference type="Proteomes" id="UP001163324"/>
    </source>
</evidence>
<name>A0ACC0VAK6_9HYPO</name>